<dbReference type="Proteomes" id="UP000176186">
    <property type="component" value="Unassembled WGS sequence"/>
</dbReference>
<protein>
    <submittedName>
        <fullName evidence="1">Uncharacterized protein</fullName>
    </submittedName>
</protein>
<evidence type="ECO:0000313" key="1">
    <source>
        <dbReference type="EMBL" id="OGG35698.1"/>
    </source>
</evidence>
<gene>
    <name evidence="1" type="ORF">A2363_04235</name>
</gene>
<dbReference type="AlphaFoldDB" id="A0A1F6BFQ0"/>
<accession>A0A1F6BFQ0</accession>
<organism evidence="1 2">
    <name type="scientific">Candidatus Gottesmanbacteria bacterium RIFOXYB1_FULL_47_11</name>
    <dbReference type="NCBI Taxonomy" id="1798401"/>
    <lineage>
        <taxon>Bacteria</taxon>
        <taxon>Candidatus Gottesmaniibacteriota</taxon>
    </lineage>
</organism>
<reference evidence="1 2" key="1">
    <citation type="journal article" date="2016" name="Nat. Commun.">
        <title>Thousands of microbial genomes shed light on interconnected biogeochemical processes in an aquifer system.</title>
        <authorList>
            <person name="Anantharaman K."/>
            <person name="Brown C.T."/>
            <person name="Hug L.A."/>
            <person name="Sharon I."/>
            <person name="Castelle C.J."/>
            <person name="Probst A.J."/>
            <person name="Thomas B.C."/>
            <person name="Singh A."/>
            <person name="Wilkins M.J."/>
            <person name="Karaoz U."/>
            <person name="Brodie E.L."/>
            <person name="Williams K.H."/>
            <person name="Hubbard S.S."/>
            <person name="Banfield J.F."/>
        </authorList>
    </citation>
    <scope>NUCLEOTIDE SEQUENCE [LARGE SCALE GENOMIC DNA]</scope>
</reference>
<sequence length="211" mass="24675">MGKSPEHSLDHRMQIEKRGPVLALYHLYESNPEKWIHPEDIYTLFGWAEHDEMAREMYMALSLKVRTMPFSPAGIVTIEHERGAVYIPEAHPNTIIQPRKFRPAPQGVDEVRSPKWLLDIFSEFPKATITEHTQTAVARIPRLPYKIFYWVTDAMTQGFRISYEEVRHYLARDFHQPEDPVRYTNDILASLGLKFCRIEVDASRALRVVRT</sequence>
<dbReference type="EMBL" id="MFKE01000008">
    <property type="protein sequence ID" value="OGG35698.1"/>
    <property type="molecule type" value="Genomic_DNA"/>
</dbReference>
<evidence type="ECO:0000313" key="2">
    <source>
        <dbReference type="Proteomes" id="UP000176186"/>
    </source>
</evidence>
<name>A0A1F6BFQ0_9BACT</name>
<proteinExistence type="predicted"/>
<dbReference type="STRING" id="1798401.A2363_04235"/>
<comment type="caution">
    <text evidence="1">The sequence shown here is derived from an EMBL/GenBank/DDBJ whole genome shotgun (WGS) entry which is preliminary data.</text>
</comment>